<gene>
    <name evidence="5" type="primary">cbiD</name>
    <name evidence="6" type="ORF">J2Z44_001406</name>
</gene>
<comment type="caution">
    <text evidence="6">The sequence shown here is derived from an EMBL/GenBank/DDBJ whole genome shotgun (WGS) entry which is preliminary data.</text>
</comment>
<dbReference type="InterPro" id="IPR036074">
    <property type="entry name" value="CbiD_sf"/>
</dbReference>
<dbReference type="Proteomes" id="UP001519308">
    <property type="component" value="Unassembled WGS sequence"/>
</dbReference>
<comment type="catalytic activity">
    <reaction evidence="5">
        <text>Co-precorrin-5B + S-adenosyl-L-methionine = Co-precorrin-6A + S-adenosyl-L-homocysteine</text>
        <dbReference type="Rhea" id="RHEA:26285"/>
        <dbReference type="ChEBI" id="CHEBI:57856"/>
        <dbReference type="ChEBI" id="CHEBI:59789"/>
        <dbReference type="ChEBI" id="CHEBI:60063"/>
        <dbReference type="ChEBI" id="CHEBI:60064"/>
        <dbReference type="EC" id="2.1.1.195"/>
    </reaction>
</comment>
<comment type="function">
    <text evidence="5">Catalyzes the methylation of C-1 in cobalt-precorrin-5B to form cobalt-precorrin-6A.</text>
</comment>
<evidence type="ECO:0000256" key="2">
    <source>
        <dbReference type="ARBA" id="ARBA00022603"/>
    </source>
</evidence>
<evidence type="ECO:0000256" key="3">
    <source>
        <dbReference type="ARBA" id="ARBA00022679"/>
    </source>
</evidence>
<evidence type="ECO:0000313" key="7">
    <source>
        <dbReference type="Proteomes" id="UP001519308"/>
    </source>
</evidence>
<evidence type="ECO:0000256" key="1">
    <source>
        <dbReference type="ARBA" id="ARBA00022573"/>
    </source>
</evidence>
<protein>
    <recommendedName>
        <fullName evidence="5">Cobalt-precorrin-5B C(1)-methyltransferase</fullName>
        <ecNumber evidence="5">2.1.1.195</ecNumber>
    </recommendedName>
    <alternativeName>
        <fullName evidence="5">Cobalt-precorrin-6A synthase</fullName>
    </alternativeName>
</protein>
<accession>A0ABS4K1F9</accession>
<dbReference type="Pfam" id="PF01888">
    <property type="entry name" value="CbiD"/>
    <property type="match status" value="1"/>
</dbReference>
<dbReference type="PANTHER" id="PTHR35863:SF1">
    <property type="entry name" value="COBALT-PRECORRIN-5B C(1)-METHYLTRANSFERASE"/>
    <property type="match status" value="1"/>
</dbReference>
<name>A0ABS4K1F9_9CLOT</name>
<dbReference type="PANTHER" id="PTHR35863">
    <property type="entry name" value="COBALT-PRECORRIN-5B C(1)-METHYLTRANSFERASE"/>
    <property type="match status" value="1"/>
</dbReference>
<dbReference type="GO" id="GO:0008168">
    <property type="term" value="F:methyltransferase activity"/>
    <property type="evidence" value="ECO:0007669"/>
    <property type="project" value="UniProtKB-KW"/>
</dbReference>
<dbReference type="EC" id="2.1.1.195" evidence="5"/>
<keyword evidence="1 5" id="KW-0169">Cobalamin biosynthesis</keyword>
<organism evidence="6 7">
    <name type="scientific">Clostridium punense</name>
    <dbReference type="NCBI Taxonomy" id="1054297"/>
    <lineage>
        <taxon>Bacteria</taxon>
        <taxon>Bacillati</taxon>
        <taxon>Bacillota</taxon>
        <taxon>Clostridia</taxon>
        <taxon>Eubacteriales</taxon>
        <taxon>Clostridiaceae</taxon>
        <taxon>Clostridium</taxon>
    </lineage>
</organism>
<dbReference type="NCBIfam" id="TIGR00312">
    <property type="entry name" value="cbiD"/>
    <property type="match status" value="1"/>
</dbReference>
<dbReference type="EMBL" id="JAGGLL010000009">
    <property type="protein sequence ID" value="MBP2021610.1"/>
    <property type="molecule type" value="Genomic_DNA"/>
</dbReference>
<keyword evidence="4 5" id="KW-0949">S-adenosyl-L-methionine</keyword>
<sequence>MLDLFIEANGKKLRCGFTTGSAATGTAKAATMMLFTNLLGEKIGDKYNSEEVYSFRDGKHVIDSITFNTPKNVVLSLPVINVTFGETYVECSIIKDGGDDPDSTHGLEIRARATLIKEGYVLKGGTGVGVVCGEGLYIKKGEPAINPVPRTMIEKEVREVLPKGYGVEITIMVPKGEEVAKKTFNPRLNILGGISILGTTGIVMPMSEEALTESIKLEISQKLANGHEELTLLFGNMGENMAKELNLREENMVIISNYVGFALDTLMARKVKKITLVGHIGKVCKIASGAFNTHSRVCDVRLETLALELALLGYPTELVKKIYEEKTTEGAVNLLGEGYEDLYESVGKKVKMRMQQYSYESIEVDVIMYSMKRGVLYDSRK</sequence>
<keyword evidence="3 5" id="KW-0808">Transferase</keyword>
<dbReference type="HAMAP" id="MF_00787">
    <property type="entry name" value="CbiD"/>
    <property type="match status" value="1"/>
</dbReference>
<evidence type="ECO:0000256" key="5">
    <source>
        <dbReference type="HAMAP-Rule" id="MF_00787"/>
    </source>
</evidence>
<evidence type="ECO:0000256" key="4">
    <source>
        <dbReference type="ARBA" id="ARBA00022691"/>
    </source>
</evidence>
<dbReference type="GO" id="GO:0032259">
    <property type="term" value="P:methylation"/>
    <property type="evidence" value="ECO:0007669"/>
    <property type="project" value="UniProtKB-KW"/>
</dbReference>
<reference evidence="6 7" key="1">
    <citation type="submission" date="2021-03" db="EMBL/GenBank/DDBJ databases">
        <title>Genomic Encyclopedia of Type Strains, Phase IV (KMG-IV): sequencing the most valuable type-strain genomes for metagenomic binning, comparative biology and taxonomic classification.</title>
        <authorList>
            <person name="Goeker M."/>
        </authorList>
    </citation>
    <scope>NUCLEOTIDE SEQUENCE [LARGE SCALE GENOMIC DNA]</scope>
    <source>
        <strain evidence="6 7">DSM 28650</strain>
    </source>
</reference>
<proteinExistence type="inferred from homology"/>
<dbReference type="SUPFAM" id="SSF111342">
    <property type="entry name" value="CbiD-like"/>
    <property type="match status" value="1"/>
</dbReference>
<dbReference type="PIRSF" id="PIRSF026782">
    <property type="entry name" value="CbiD"/>
    <property type="match status" value="1"/>
</dbReference>
<keyword evidence="2 5" id="KW-0489">Methyltransferase</keyword>
<comment type="similarity">
    <text evidence="5">Belongs to the CbiD family.</text>
</comment>
<dbReference type="InterPro" id="IPR002748">
    <property type="entry name" value="CbiD"/>
</dbReference>
<evidence type="ECO:0000313" key="6">
    <source>
        <dbReference type="EMBL" id="MBP2021610.1"/>
    </source>
</evidence>
<dbReference type="Gene3D" id="3.30.2110.10">
    <property type="entry name" value="CbiD-like"/>
    <property type="match status" value="1"/>
</dbReference>
<dbReference type="RefSeq" id="WP_021284114.1">
    <property type="nucleotide sequence ID" value="NZ_JAGGLL010000009.1"/>
</dbReference>
<keyword evidence="7" id="KW-1185">Reference proteome</keyword>
<comment type="pathway">
    <text evidence="5">Cofactor biosynthesis; adenosylcobalamin biosynthesis; cob(II)yrinate a,c-diamide from sirohydrochlorin (anaerobic route): step 6/10.</text>
</comment>